<gene>
    <name evidence="2" type="ORF">HKI87_12g69130</name>
</gene>
<evidence type="ECO:0000313" key="2">
    <source>
        <dbReference type="EMBL" id="WZN65355.1"/>
    </source>
</evidence>
<proteinExistence type="predicted"/>
<dbReference type="EMBL" id="CP151512">
    <property type="protein sequence ID" value="WZN65355.1"/>
    <property type="molecule type" value="Genomic_DNA"/>
</dbReference>
<feature type="compositionally biased region" description="Basic and acidic residues" evidence="1">
    <location>
        <begin position="121"/>
        <end position="138"/>
    </location>
</feature>
<feature type="region of interest" description="Disordered" evidence="1">
    <location>
        <begin position="1"/>
        <end position="23"/>
    </location>
</feature>
<keyword evidence="3" id="KW-1185">Reference proteome</keyword>
<name>A0AAX4PH67_9CHLO</name>
<evidence type="ECO:0000256" key="1">
    <source>
        <dbReference type="SAM" id="MobiDB-lite"/>
    </source>
</evidence>
<organism evidence="2 3">
    <name type="scientific">Chloropicon roscoffensis</name>
    <dbReference type="NCBI Taxonomy" id="1461544"/>
    <lineage>
        <taxon>Eukaryota</taxon>
        <taxon>Viridiplantae</taxon>
        <taxon>Chlorophyta</taxon>
        <taxon>Chloropicophyceae</taxon>
        <taxon>Chloropicales</taxon>
        <taxon>Chloropicaceae</taxon>
        <taxon>Chloropicon</taxon>
    </lineage>
</organism>
<feature type="region of interest" description="Disordered" evidence="1">
    <location>
        <begin position="687"/>
        <end position="707"/>
    </location>
</feature>
<dbReference type="Proteomes" id="UP001472866">
    <property type="component" value="Chromosome 12"/>
</dbReference>
<sequence length="707" mass="78342">MNGVIADPLPIGHGGAQASPSDVVASDPVTFRPNEETFWKALDRVSISVPNRGVIGDPSVQDHAQVKEPLRAHLSRERRIFDILYFKQGNLPQFDVSSPRRTVKKSPPTFPNGCVAVGADGEARSGHDDDTHASTSHDRVLTRISDRQGPCIVALKPSLLYPSEEENSFAERPLAQDAQGFCCTQNRNRKTLGNYKNTGFCQYHVLGSEGGSVEFWEASGFRSVRGFNLQRCAGESKLRHMLCLETGGGKVFLKWCTQCHLWKNFDEFCSRVNDPAVASPGIDTFCGNCYRRQVQSRSKQLQKRRIERSNKLLRKGVGQALDGSVEDQAREVVTGATGQPLLVPASAAGVGAIPSSAQLAVDAPKTPEISEQQKVSGGGQEAANVVVSAAQVVSTGYLVPNSAALVPVAAPGSAVKRPRKRKSELSPEEAKRLREMQLQILNSIPVTDYPFWHPNESLFFEALDTVTIDKMTLRQYYASPDRVGDILYFPLGRHPAFIEENNPIPKRGNLPELIEKERSMGKVYYPNMRVSDGQRLCVNSLEPMLMFPVQDPQTKQNAFVLRGPTTSPCANVRNTSEAKKKLENYKFTGFCLDCVKGEGQASYQTWLDTGMQSIRGFNLNRKKVDHRLRHLVCLQSEEGNVFLKWCTQCHTWKNLATYFQRAGEQGGKNKLTTFCAICHRRQIASRKMQSQARKPGKVQAANGVQHP</sequence>
<protein>
    <submittedName>
        <fullName evidence="2">Uncharacterized protein</fullName>
    </submittedName>
</protein>
<reference evidence="2 3" key="1">
    <citation type="submission" date="2024-03" db="EMBL/GenBank/DDBJ databases">
        <title>Complete genome sequence of the green alga Chloropicon roscoffensis RCC1871.</title>
        <authorList>
            <person name="Lemieux C."/>
            <person name="Pombert J.-F."/>
            <person name="Otis C."/>
            <person name="Turmel M."/>
        </authorList>
    </citation>
    <scope>NUCLEOTIDE SEQUENCE [LARGE SCALE GENOMIC DNA]</scope>
    <source>
        <strain evidence="2 3">RCC1871</strain>
    </source>
</reference>
<dbReference type="AlphaFoldDB" id="A0AAX4PH67"/>
<feature type="region of interest" description="Disordered" evidence="1">
    <location>
        <begin position="97"/>
        <end position="138"/>
    </location>
</feature>
<evidence type="ECO:0000313" key="3">
    <source>
        <dbReference type="Proteomes" id="UP001472866"/>
    </source>
</evidence>
<accession>A0AAX4PH67</accession>